<dbReference type="SUPFAM" id="SSF51445">
    <property type="entry name" value="(Trans)glycosidases"/>
    <property type="match status" value="1"/>
</dbReference>
<reference evidence="10 11" key="1">
    <citation type="journal article" date="2015" name="Genome Announc.">
        <title>Expanding the biotechnology potential of lactobacilli through comparative genomics of 213 strains and associated genera.</title>
        <authorList>
            <person name="Sun Z."/>
            <person name="Harris H.M."/>
            <person name="McCann A."/>
            <person name="Guo C."/>
            <person name="Argimon S."/>
            <person name="Zhang W."/>
            <person name="Yang X."/>
            <person name="Jeffery I.B."/>
            <person name="Cooney J.C."/>
            <person name="Kagawa T.F."/>
            <person name="Liu W."/>
            <person name="Song Y."/>
            <person name="Salvetti E."/>
            <person name="Wrobel A."/>
            <person name="Rasinkangas P."/>
            <person name="Parkhill J."/>
            <person name="Rea M.C."/>
            <person name="O'Sullivan O."/>
            <person name="Ritari J."/>
            <person name="Douillard F.P."/>
            <person name="Paul Ross R."/>
            <person name="Yang R."/>
            <person name="Briner A.E."/>
            <person name="Felis G.E."/>
            <person name="de Vos W.M."/>
            <person name="Barrangou R."/>
            <person name="Klaenhammer T.R."/>
            <person name="Caufield P.W."/>
            <person name="Cui Y."/>
            <person name="Zhang H."/>
            <person name="O'Toole P.W."/>
        </authorList>
    </citation>
    <scope>NUCLEOTIDE SEQUENCE [LARGE SCALE GENOMIC DNA]</scope>
    <source>
        <strain evidence="10 11">DSM 6035</strain>
    </source>
</reference>
<comment type="caution">
    <text evidence="10">The sequence shown here is derived from an EMBL/GenBank/DDBJ whole genome shotgun (WGS) entry which is preliminary data.</text>
</comment>
<dbReference type="Gene3D" id="3.20.20.80">
    <property type="entry name" value="Glycosidases"/>
    <property type="match status" value="1"/>
</dbReference>
<dbReference type="EMBL" id="AZGM01000003">
    <property type="protein sequence ID" value="KRM30988.1"/>
    <property type="molecule type" value="Genomic_DNA"/>
</dbReference>
<dbReference type="SUPFAM" id="SSF51011">
    <property type="entry name" value="Glycosyl hydrolase domain"/>
    <property type="match status" value="1"/>
</dbReference>
<comment type="catalytic activity">
    <reaction evidence="4">
        <text>Hydrolysis of terminal, non-reducing alpha-D-xylose residues with release of alpha-D-xylose.</text>
        <dbReference type="EC" id="3.2.1.177"/>
    </reaction>
</comment>
<keyword evidence="2 6" id="KW-0378">Hydrolase</keyword>
<feature type="domain" description="Glycoside hydrolase family 31 TIM barrel" evidence="7">
    <location>
        <begin position="263"/>
        <end position="578"/>
    </location>
</feature>
<evidence type="ECO:0000256" key="6">
    <source>
        <dbReference type="RuleBase" id="RU361185"/>
    </source>
</evidence>
<dbReference type="GO" id="GO:0061634">
    <property type="term" value="F:alpha-D-xyloside xylohydrolase"/>
    <property type="evidence" value="ECO:0007669"/>
    <property type="project" value="UniProtKB-EC"/>
</dbReference>
<evidence type="ECO:0000256" key="4">
    <source>
        <dbReference type="ARBA" id="ARBA00052064"/>
    </source>
</evidence>
<dbReference type="InterPro" id="IPR050985">
    <property type="entry name" value="Alpha-glycosidase_related"/>
</dbReference>
<feature type="domain" description="Glycosyl hydrolase family 31 C-terminal" evidence="9">
    <location>
        <begin position="587"/>
        <end position="674"/>
    </location>
</feature>
<dbReference type="SUPFAM" id="SSF74650">
    <property type="entry name" value="Galactose mutarotase-like"/>
    <property type="match status" value="1"/>
</dbReference>
<dbReference type="AlphaFoldDB" id="A0A0R1XW08"/>
<evidence type="ECO:0000259" key="7">
    <source>
        <dbReference type="Pfam" id="PF01055"/>
    </source>
</evidence>
<evidence type="ECO:0000256" key="1">
    <source>
        <dbReference type="ARBA" id="ARBA00007806"/>
    </source>
</evidence>
<dbReference type="GO" id="GO:0030246">
    <property type="term" value="F:carbohydrate binding"/>
    <property type="evidence" value="ECO:0007669"/>
    <property type="project" value="InterPro"/>
</dbReference>
<dbReference type="FunFam" id="3.20.20.80:FF:000053">
    <property type="entry name" value="Alpha-xylosidase YicI"/>
    <property type="match status" value="1"/>
</dbReference>
<comment type="similarity">
    <text evidence="1 6">Belongs to the glycosyl hydrolase 31 family.</text>
</comment>
<name>A0A0R1XW08_9LACO</name>
<dbReference type="EC" id="3.2.1.177" evidence="5"/>
<sequence length="762" mass="86797">MKFTNGLWLTKENFDINSPAQVYDYSISADHKKAEVFVPYHPADRRDQTTDIGATTINFTSPLKNVLGVKLTHFAQFPLKPSFHINDQQVTMDADIVKDDHFTLKTGDLSVTIPLGKQPFKMQFKGAGKLLTTSEPGMQAEITDRDTGKHYMREALDLDVGENVYGLGERFSHFVKNGQSVEIVNKDGGTGSQQTYKNIPFYITNHGYGVFVDEPETVSFEVASEYNDKVQFSVEGESIQYYIIYGPTPKDVLVNYTSLTGKPALPPAWSFGLWLTTSFTTDYSEKTVLNIIDKMKENNIPLDVFHFDCFWMKGFEWTSFEWDKDMFPDPAGLIKKIHDRGVKVCVWLNPYIGQKSRLFMEARNKGYLIKRPDGNPWQWDRWQAGNAFVDFTNPAAVKWYQGYLKDLLNMGVDAFKTDFGERIPVKDAVYYNGADPKRMHNYYTFLYNQTVFNAIKEVKGEKEAVVFARSATVGTQQFPVNWGGDSDSRYTSMAASLRGGLSFMSSGFGFWSHDIGGFNDHCPTDLYKRWTQFGLLSTHSRYHGSSEYRVPWHYGDEAVVVSRKFVKNKLALMPYLFEQAVETHENGYPMMRPMFVEFPSDESAAPLGSQYMLGSQLLVAPIFNDRSEGNYYLPAGKWTNILTNKSYDVAHGQWFKEHFDYMTLPLLARQNAILLEEPNAEHAKYDYLAASTLHVYQPTAGQHSQPLVDEEGNHQGEITVTIKDNKLTVDVSALKKLPTLYVHVNDEIKEFKLTDAHQTVQL</sequence>
<dbReference type="RefSeq" id="WP_047766815.1">
    <property type="nucleotide sequence ID" value="NZ_AZGM01000003.1"/>
</dbReference>
<dbReference type="InterPro" id="IPR000322">
    <property type="entry name" value="Glyco_hydro_31_TIM"/>
</dbReference>
<dbReference type="Pfam" id="PF01055">
    <property type="entry name" value="Glyco_hydro_31_2nd"/>
    <property type="match status" value="1"/>
</dbReference>
<evidence type="ECO:0000256" key="5">
    <source>
        <dbReference type="ARBA" id="ARBA00066962"/>
    </source>
</evidence>
<keyword evidence="3 6" id="KW-0326">Glycosidase</keyword>
<accession>A0A0R1XW08</accession>
<evidence type="ECO:0000256" key="2">
    <source>
        <dbReference type="ARBA" id="ARBA00022801"/>
    </source>
</evidence>
<dbReference type="Gene3D" id="2.60.40.1180">
    <property type="entry name" value="Golgi alpha-mannosidase II"/>
    <property type="match status" value="2"/>
</dbReference>
<proteinExistence type="inferred from homology"/>
<protein>
    <recommendedName>
        <fullName evidence="5">alpha-D-xyloside xylohydrolase</fullName>
        <ecNumber evidence="5">3.2.1.177</ecNumber>
    </recommendedName>
</protein>
<evidence type="ECO:0000259" key="8">
    <source>
        <dbReference type="Pfam" id="PF13802"/>
    </source>
</evidence>
<evidence type="ECO:0000313" key="11">
    <source>
        <dbReference type="Proteomes" id="UP000051412"/>
    </source>
</evidence>
<evidence type="ECO:0000256" key="3">
    <source>
        <dbReference type="ARBA" id="ARBA00023295"/>
    </source>
</evidence>
<dbReference type="GO" id="GO:0005975">
    <property type="term" value="P:carbohydrate metabolic process"/>
    <property type="evidence" value="ECO:0007669"/>
    <property type="project" value="InterPro"/>
</dbReference>
<feature type="domain" description="Glycoside hydrolase family 31 N-terminal" evidence="8">
    <location>
        <begin position="59"/>
        <end position="221"/>
    </location>
</feature>
<keyword evidence="11" id="KW-1185">Reference proteome</keyword>
<dbReference type="SUPFAM" id="SSF117125">
    <property type="entry name" value="Putative glucosidase YicI, C-terminal domain"/>
    <property type="match status" value="1"/>
</dbReference>
<dbReference type="CDD" id="cd14752">
    <property type="entry name" value="GH31_N"/>
    <property type="match status" value="1"/>
</dbReference>
<gene>
    <name evidence="10" type="ORF">FD32_GL001407</name>
</gene>
<dbReference type="InterPro" id="IPR011013">
    <property type="entry name" value="Gal_mutarotase_sf_dom"/>
</dbReference>
<dbReference type="OrthoDB" id="176168at2"/>
<evidence type="ECO:0000313" key="10">
    <source>
        <dbReference type="EMBL" id="KRM30988.1"/>
    </source>
</evidence>
<dbReference type="PANTHER" id="PTHR43053">
    <property type="entry name" value="GLYCOSIDASE FAMILY 31"/>
    <property type="match status" value="1"/>
</dbReference>
<dbReference type="Pfam" id="PF21365">
    <property type="entry name" value="Glyco_hydro_31_3rd"/>
    <property type="match status" value="1"/>
</dbReference>
<dbReference type="PATRIC" id="fig|1423782.4.peg.1465"/>
<evidence type="ECO:0000259" key="9">
    <source>
        <dbReference type="Pfam" id="PF21365"/>
    </source>
</evidence>
<organism evidence="10 11">
    <name type="scientific">Limosilactobacillus panis DSM 6035</name>
    <dbReference type="NCBI Taxonomy" id="1423782"/>
    <lineage>
        <taxon>Bacteria</taxon>
        <taxon>Bacillati</taxon>
        <taxon>Bacillota</taxon>
        <taxon>Bacilli</taxon>
        <taxon>Lactobacillales</taxon>
        <taxon>Lactobacillaceae</taxon>
        <taxon>Limosilactobacillus</taxon>
    </lineage>
</organism>
<dbReference type="STRING" id="1423782.FD32_GL001407"/>
<dbReference type="CDD" id="cd06593">
    <property type="entry name" value="GH31_xylosidase_YicI"/>
    <property type="match status" value="1"/>
</dbReference>
<dbReference type="PANTHER" id="PTHR43053:SF4">
    <property type="entry name" value="MYOGENESIS-REGULATING GLYCOSIDASE"/>
    <property type="match status" value="1"/>
</dbReference>
<dbReference type="InterPro" id="IPR017853">
    <property type="entry name" value="GH"/>
</dbReference>
<dbReference type="InterPro" id="IPR013780">
    <property type="entry name" value="Glyco_hydro_b"/>
</dbReference>
<dbReference type="InterPro" id="IPR025887">
    <property type="entry name" value="Glyco_hydro_31_N_dom"/>
</dbReference>
<dbReference type="NCBIfam" id="NF007940">
    <property type="entry name" value="PRK10658.1"/>
    <property type="match status" value="1"/>
</dbReference>
<dbReference type="Pfam" id="PF13802">
    <property type="entry name" value="Gal_mutarotas_2"/>
    <property type="match status" value="1"/>
</dbReference>
<dbReference type="Proteomes" id="UP000051412">
    <property type="component" value="Unassembled WGS sequence"/>
</dbReference>
<dbReference type="InterPro" id="IPR048395">
    <property type="entry name" value="Glyco_hydro_31_C"/>
</dbReference>
<dbReference type="Gene3D" id="2.60.40.1760">
    <property type="entry name" value="glycosyl hydrolase (family 31)"/>
    <property type="match status" value="1"/>
</dbReference>